<dbReference type="PROSITE" id="PS00028">
    <property type="entry name" value="ZINC_FINGER_C2H2_1"/>
    <property type="match status" value="7"/>
</dbReference>
<feature type="domain" description="C2H2-type" evidence="10">
    <location>
        <begin position="625"/>
        <end position="652"/>
    </location>
</feature>
<dbReference type="Gene3D" id="3.30.160.60">
    <property type="entry name" value="Classic Zinc Finger"/>
    <property type="match status" value="6"/>
</dbReference>
<keyword evidence="5" id="KW-0862">Zinc</keyword>
<dbReference type="PROSITE" id="PS50157">
    <property type="entry name" value="ZINC_FINGER_C2H2_2"/>
    <property type="match status" value="7"/>
</dbReference>
<comment type="caution">
    <text evidence="11">The sequence shown here is derived from an EMBL/GenBank/DDBJ whole genome shotgun (WGS) entry which is preliminary data.</text>
</comment>
<dbReference type="SUPFAM" id="SSF57667">
    <property type="entry name" value="beta-beta-alpha zinc fingers"/>
    <property type="match status" value="4"/>
</dbReference>
<dbReference type="InterPro" id="IPR013087">
    <property type="entry name" value="Znf_C2H2_type"/>
</dbReference>
<organism evidence="11 12">
    <name type="scientific">Dreissena polymorpha</name>
    <name type="common">Zebra mussel</name>
    <name type="synonym">Mytilus polymorpha</name>
    <dbReference type="NCBI Taxonomy" id="45954"/>
    <lineage>
        <taxon>Eukaryota</taxon>
        <taxon>Metazoa</taxon>
        <taxon>Spiralia</taxon>
        <taxon>Lophotrochozoa</taxon>
        <taxon>Mollusca</taxon>
        <taxon>Bivalvia</taxon>
        <taxon>Autobranchia</taxon>
        <taxon>Heteroconchia</taxon>
        <taxon>Euheterodonta</taxon>
        <taxon>Imparidentia</taxon>
        <taxon>Neoheterodontei</taxon>
        <taxon>Myida</taxon>
        <taxon>Dreissenoidea</taxon>
        <taxon>Dreissenidae</taxon>
        <taxon>Dreissena</taxon>
    </lineage>
</organism>
<evidence type="ECO:0000313" key="11">
    <source>
        <dbReference type="EMBL" id="KAH3863003.1"/>
    </source>
</evidence>
<evidence type="ECO:0000256" key="8">
    <source>
        <dbReference type="PROSITE-ProRule" id="PRU00042"/>
    </source>
</evidence>
<dbReference type="InterPro" id="IPR036236">
    <property type="entry name" value="Znf_C2H2_sf"/>
</dbReference>
<feature type="domain" description="C2H2-type" evidence="10">
    <location>
        <begin position="567"/>
        <end position="594"/>
    </location>
</feature>
<dbReference type="FunFam" id="3.30.160.60:FF:000045">
    <property type="entry name" value="ZFP69 zinc finger protein B"/>
    <property type="match status" value="1"/>
</dbReference>
<evidence type="ECO:0000256" key="3">
    <source>
        <dbReference type="ARBA" id="ARBA00022737"/>
    </source>
</evidence>
<reference evidence="11" key="1">
    <citation type="journal article" date="2019" name="bioRxiv">
        <title>The Genome of the Zebra Mussel, Dreissena polymorpha: A Resource for Invasive Species Research.</title>
        <authorList>
            <person name="McCartney M.A."/>
            <person name="Auch B."/>
            <person name="Kono T."/>
            <person name="Mallez S."/>
            <person name="Zhang Y."/>
            <person name="Obille A."/>
            <person name="Becker A."/>
            <person name="Abrahante J.E."/>
            <person name="Garbe J."/>
            <person name="Badalamenti J.P."/>
            <person name="Herman A."/>
            <person name="Mangelson H."/>
            <person name="Liachko I."/>
            <person name="Sullivan S."/>
            <person name="Sone E.D."/>
            <person name="Koren S."/>
            <person name="Silverstein K.A.T."/>
            <person name="Beckman K.B."/>
            <person name="Gohl D.M."/>
        </authorList>
    </citation>
    <scope>NUCLEOTIDE SEQUENCE</scope>
    <source>
        <strain evidence="11">Duluth1</strain>
        <tissue evidence="11">Whole animal</tissue>
    </source>
</reference>
<feature type="region of interest" description="Disordered" evidence="9">
    <location>
        <begin position="193"/>
        <end position="217"/>
    </location>
</feature>
<protein>
    <recommendedName>
        <fullName evidence="10">C2H2-type domain-containing protein</fullName>
    </recommendedName>
</protein>
<feature type="domain" description="C2H2-type" evidence="10">
    <location>
        <begin position="538"/>
        <end position="566"/>
    </location>
</feature>
<keyword evidence="6" id="KW-0238">DNA-binding</keyword>
<dbReference type="GO" id="GO:0005634">
    <property type="term" value="C:nucleus"/>
    <property type="evidence" value="ECO:0007669"/>
    <property type="project" value="UniProtKB-SubCell"/>
</dbReference>
<dbReference type="InterPro" id="IPR050888">
    <property type="entry name" value="ZnF_C2H2-type_TF"/>
</dbReference>
<keyword evidence="3" id="KW-0677">Repeat</keyword>
<dbReference type="EMBL" id="JAIWYP010000002">
    <property type="protein sequence ID" value="KAH3863003.1"/>
    <property type="molecule type" value="Genomic_DNA"/>
</dbReference>
<feature type="domain" description="C2H2-type" evidence="10">
    <location>
        <begin position="481"/>
        <end position="508"/>
    </location>
</feature>
<feature type="domain" description="C2H2-type" evidence="10">
    <location>
        <begin position="653"/>
        <end position="680"/>
    </location>
</feature>
<dbReference type="AlphaFoldDB" id="A0A9D4LQS1"/>
<reference evidence="11" key="2">
    <citation type="submission" date="2020-11" db="EMBL/GenBank/DDBJ databases">
        <authorList>
            <person name="McCartney M.A."/>
            <person name="Auch B."/>
            <person name="Kono T."/>
            <person name="Mallez S."/>
            <person name="Becker A."/>
            <person name="Gohl D.M."/>
            <person name="Silverstein K.A.T."/>
            <person name="Koren S."/>
            <person name="Bechman K.B."/>
            <person name="Herman A."/>
            <person name="Abrahante J.E."/>
            <person name="Garbe J."/>
        </authorList>
    </citation>
    <scope>NUCLEOTIDE SEQUENCE</scope>
    <source>
        <strain evidence="11">Duluth1</strain>
        <tissue evidence="11">Whole animal</tissue>
    </source>
</reference>
<dbReference type="OrthoDB" id="6157632at2759"/>
<evidence type="ECO:0000256" key="6">
    <source>
        <dbReference type="ARBA" id="ARBA00023125"/>
    </source>
</evidence>
<sequence length="699" mass="80687">MEKYVLFLLVTSDQEQAIQNLFQSNGWVYTKTGCKPFIGEEMRSWSKEPVSYRHFHSGYMPAIDLSQQNYHGFHTGYMSEATNMRANFRVSDYFYNSMDLGSHNRTYMPLTSSSSTLVPFSTASSFEPQHTSHGSYSANAVSQQQIDDSQLTNEIIINTQSGSQKTFNQSNNEQHLQTNHLEIENRILDDSLKNSLPAPLTHTSNIEDRNKQEDQSKEMLGKCIEQHDINETRHSEEHTKINMKCETPSGKYAASSAEMKEESLPVTYIEIKTLNTEHESDAESDNTVDIDEASIEAFVIQVKEDAFQTKLSDTGKSISKKVDFNSCGFKEKLELKTDNVIMENNINDKQRIIDNNVKADKQRSKKVKSKATLSVRSKHRKLNGRRTEKSSSGLGLISKEKRYSVNRNLRIHAFHKKCKTIPQDLNDDNFSASEKGYYCADCKFIFVKKNKLLLHKKLKAGGICVADCIYCDAEENKKDIFYCTKCPKVFDTKELLERHAERHAVEVFTCKHCDQTFYTIPDLNCHMQNEHKVEMETHLCDLCGSRFKDKKILNQHRKYVHTDERPEECPTCRRRFKNKSQLRNHLVVHKDASDLDLSCEVCGKMFVRVATLKDHVRRHRKEFTFFCNTCGKGFYKKSGMEEHMRVHTGDKPFTCKVCGYKCALRCNLVKHIRKHSKQLPKRDDLMEPGKALYLQSYLN</sequence>
<gene>
    <name evidence="11" type="ORF">DPMN_025979</name>
</gene>
<keyword evidence="4 8" id="KW-0863">Zinc-finger</keyword>
<dbReference type="SMART" id="SM00355">
    <property type="entry name" value="ZnF_C2H2"/>
    <property type="match status" value="8"/>
</dbReference>
<accession>A0A9D4LQS1</accession>
<evidence type="ECO:0000256" key="2">
    <source>
        <dbReference type="ARBA" id="ARBA00022723"/>
    </source>
</evidence>
<name>A0A9D4LQS1_DREPO</name>
<feature type="region of interest" description="Disordered" evidence="9">
    <location>
        <begin position="126"/>
        <end position="145"/>
    </location>
</feature>
<proteinExistence type="predicted"/>
<comment type="subcellular location">
    <subcellularLocation>
        <location evidence="1">Nucleus</location>
    </subcellularLocation>
</comment>
<dbReference type="GO" id="GO:0008270">
    <property type="term" value="F:zinc ion binding"/>
    <property type="evidence" value="ECO:0007669"/>
    <property type="project" value="UniProtKB-KW"/>
</dbReference>
<dbReference type="Proteomes" id="UP000828390">
    <property type="component" value="Unassembled WGS sequence"/>
</dbReference>
<keyword evidence="2" id="KW-0479">Metal-binding</keyword>
<dbReference type="GO" id="GO:0003677">
    <property type="term" value="F:DNA binding"/>
    <property type="evidence" value="ECO:0007669"/>
    <property type="project" value="UniProtKB-KW"/>
</dbReference>
<dbReference type="Pfam" id="PF00096">
    <property type="entry name" value="zf-C2H2"/>
    <property type="match status" value="4"/>
</dbReference>
<feature type="domain" description="C2H2-type" evidence="10">
    <location>
        <begin position="597"/>
        <end position="624"/>
    </location>
</feature>
<feature type="compositionally biased region" description="Basic and acidic residues" evidence="9">
    <location>
        <begin position="205"/>
        <end position="217"/>
    </location>
</feature>
<keyword evidence="7" id="KW-0539">Nucleus</keyword>
<keyword evidence="12" id="KW-1185">Reference proteome</keyword>
<evidence type="ECO:0000256" key="5">
    <source>
        <dbReference type="ARBA" id="ARBA00022833"/>
    </source>
</evidence>
<evidence type="ECO:0000256" key="1">
    <source>
        <dbReference type="ARBA" id="ARBA00004123"/>
    </source>
</evidence>
<feature type="region of interest" description="Disordered" evidence="9">
    <location>
        <begin position="358"/>
        <end position="391"/>
    </location>
</feature>
<feature type="domain" description="C2H2-type" evidence="10">
    <location>
        <begin position="508"/>
        <end position="536"/>
    </location>
</feature>
<evidence type="ECO:0000313" key="12">
    <source>
        <dbReference type="Proteomes" id="UP000828390"/>
    </source>
</evidence>
<evidence type="ECO:0000259" key="10">
    <source>
        <dbReference type="PROSITE" id="PS50157"/>
    </source>
</evidence>
<evidence type="ECO:0000256" key="4">
    <source>
        <dbReference type="ARBA" id="ARBA00022771"/>
    </source>
</evidence>
<evidence type="ECO:0000256" key="9">
    <source>
        <dbReference type="SAM" id="MobiDB-lite"/>
    </source>
</evidence>
<dbReference type="PANTHER" id="PTHR24406">
    <property type="entry name" value="TRANSCRIPTIONAL REPRESSOR CTCFL-RELATED"/>
    <property type="match status" value="1"/>
</dbReference>
<dbReference type="FunFam" id="3.30.160.60:FF:000065">
    <property type="entry name" value="B-cell CLL/lymphoma 6, member B"/>
    <property type="match status" value="1"/>
</dbReference>
<evidence type="ECO:0000256" key="7">
    <source>
        <dbReference type="ARBA" id="ARBA00023242"/>
    </source>
</evidence>